<dbReference type="PATRIC" id="fig|1341181.4.peg.1065"/>
<dbReference type="AlphaFoldDB" id="V6SRF2"/>
<keyword evidence="1" id="KW-0472">Membrane</keyword>
<protein>
    <submittedName>
        <fullName evidence="2">Uncharacterized protein</fullName>
    </submittedName>
</protein>
<proteinExistence type="predicted"/>
<dbReference type="RefSeq" id="WP_023578727.1">
    <property type="nucleotide sequence ID" value="NZ_AVGG01000003.1"/>
</dbReference>
<name>V6SRF2_9FLAO</name>
<feature type="transmembrane region" description="Helical" evidence="1">
    <location>
        <begin position="25"/>
        <end position="48"/>
    </location>
</feature>
<gene>
    <name evidence="2" type="ORF">FLJC2902T_10740</name>
</gene>
<organism evidence="2 3">
    <name type="scientific">Flavobacterium limnosediminis JC2902</name>
    <dbReference type="NCBI Taxonomy" id="1341181"/>
    <lineage>
        <taxon>Bacteria</taxon>
        <taxon>Pseudomonadati</taxon>
        <taxon>Bacteroidota</taxon>
        <taxon>Flavobacteriia</taxon>
        <taxon>Flavobacteriales</taxon>
        <taxon>Flavobacteriaceae</taxon>
        <taxon>Flavobacterium</taxon>
    </lineage>
</organism>
<dbReference type="eggNOG" id="ENOG50339YU">
    <property type="taxonomic scope" value="Bacteria"/>
</dbReference>
<keyword evidence="3" id="KW-1185">Reference proteome</keyword>
<reference evidence="2 3" key="1">
    <citation type="submission" date="2013-08" db="EMBL/GenBank/DDBJ databases">
        <title>Flavobacterium limnosediminis JC2902 genome sequencing.</title>
        <authorList>
            <person name="Lee K."/>
            <person name="Yi H."/>
            <person name="Park S."/>
            <person name="Chun J."/>
        </authorList>
    </citation>
    <scope>NUCLEOTIDE SEQUENCE [LARGE SCALE GENOMIC DNA]</scope>
    <source>
        <strain evidence="2 3">JC2902</strain>
    </source>
</reference>
<evidence type="ECO:0000313" key="2">
    <source>
        <dbReference type="EMBL" id="ESU29039.1"/>
    </source>
</evidence>
<accession>V6SRF2</accession>
<dbReference type="EMBL" id="AVGG01000003">
    <property type="protein sequence ID" value="ESU29039.1"/>
    <property type="molecule type" value="Genomic_DNA"/>
</dbReference>
<comment type="caution">
    <text evidence="2">The sequence shown here is derived from an EMBL/GenBank/DDBJ whole genome shotgun (WGS) entry which is preliminary data.</text>
</comment>
<dbReference type="STRING" id="1341181.FLJC2902T_10740"/>
<evidence type="ECO:0000256" key="1">
    <source>
        <dbReference type="SAM" id="Phobius"/>
    </source>
</evidence>
<keyword evidence="1" id="KW-1133">Transmembrane helix</keyword>
<evidence type="ECO:0000313" key="3">
    <source>
        <dbReference type="Proteomes" id="UP000018004"/>
    </source>
</evidence>
<keyword evidence="1" id="KW-0812">Transmembrane</keyword>
<dbReference type="Proteomes" id="UP000018004">
    <property type="component" value="Unassembled WGS sequence"/>
</dbReference>
<sequence>MKPLLLLLQSTNINEKINNAPDSGYQIGVFIGTFLPFAVLAGIAYWMYYRAKKRENKP</sequence>